<organism evidence="2 3">
    <name type="scientific">Lentzea atacamensis</name>
    <dbReference type="NCBI Taxonomy" id="531938"/>
    <lineage>
        <taxon>Bacteria</taxon>
        <taxon>Bacillati</taxon>
        <taxon>Actinomycetota</taxon>
        <taxon>Actinomycetes</taxon>
        <taxon>Pseudonocardiales</taxon>
        <taxon>Pseudonocardiaceae</taxon>
        <taxon>Lentzea</taxon>
    </lineage>
</organism>
<dbReference type="SUPFAM" id="SSF56747">
    <property type="entry name" value="Prim-pol domain"/>
    <property type="match status" value="1"/>
</dbReference>
<evidence type="ECO:0000313" key="3">
    <source>
        <dbReference type="Proteomes" id="UP000248714"/>
    </source>
</evidence>
<evidence type="ECO:0000259" key="1">
    <source>
        <dbReference type="SMART" id="SM00943"/>
    </source>
</evidence>
<name>A0ABX9DZ66_9PSEU</name>
<dbReference type="EMBL" id="QLTT01000014">
    <property type="protein sequence ID" value="RAS59507.1"/>
    <property type="molecule type" value="Genomic_DNA"/>
</dbReference>
<proteinExistence type="predicted"/>
<dbReference type="SMART" id="SM00943">
    <property type="entry name" value="Prim-Pol"/>
    <property type="match status" value="1"/>
</dbReference>
<accession>A0ABX9DZ66</accession>
<feature type="domain" description="DNA primase/polymerase bifunctional N-terminal" evidence="1">
    <location>
        <begin position="4"/>
        <end position="188"/>
    </location>
</feature>
<dbReference type="Proteomes" id="UP000248714">
    <property type="component" value="Unassembled WGS sequence"/>
</dbReference>
<protein>
    <submittedName>
        <fullName evidence="2">Bifunctional DNA primase/polymerase-like protein</fullName>
    </submittedName>
</protein>
<comment type="caution">
    <text evidence="2">The sequence shown here is derived from an EMBL/GenBank/DDBJ whole genome shotgun (WGS) entry which is preliminary data.</text>
</comment>
<dbReference type="CDD" id="cd04859">
    <property type="entry name" value="Prim_Pol"/>
    <property type="match status" value="1"/>
</dbReference>
<dbReference type="Pfam" id="PF09250">
    <property type="entry name" value="Prim-Pol"/>
    <property type="match status" value="1"/>
</dbReference>
<evidence type="ECO:0000313" key="2">
    <source>
        <dbReference type="EMBL" id="RAS59507.1"/>
    </source>
</evidence>
<sequence>MGVALAAALAGLHVFPLWPRSKTPCLHGKRRCQGTGVCAQGHLGWEQRATTDPDLIRYWWSASPTSNVGIACGPSNLYVLDLDDAHGEQAPPEWAGARHGSDVLARLAELAGQPYPDDTYTVVSPSPSTHLYFAVDEDCPLRNTAGRAGWRIDSRGAGGFVVAAGSMRRDGLYTVARRAPIAPLPQWVVPLFTPPSRPEPELIVFGDVRPLADARRQAYLDTVAGKVANALPGTAHNTLVSAAYTLGRLVGGGEFTDDEARSALHIAAQQRRVPALEADAAISDGLEAGRRSPRRLEDRAA</sequence>
<keyword evidence="3" id="KW-1185">Reference proteome</keyword>
<gene>
    <name evidence="2" type="ORF">C8D87_114119</name>
</gene>
<dbReference type="InterPro" id="IPR015330">
    <property type="entry name" value="DNA_primase/pol_bifunc_N"/>
</dbReference>
<reference evidence="2 3" key="1">
    <citation type="submission" date="2018-06" db="EMBL/GenBank/DDBJ databases">
        <title>Genomic Encyclopedia of Type Strains, Phase IV (KMG-IV): sequencing the most valuable type-strain genomes for metagenomic binning, comparative biology and taxonomic classification.</title>
        <authorList>
            <person name="Goeker M."/>
        </authorList>
    </citation>
    <scope>NUCLEOTIDE SEQUENCE [LARGE SCALE GENOMIC DNA]</scope>
    <source>
        <strain evidence="2 3">DSM 45479</strain>
    </source>
</reference>